<dbReference type="SMART" id="SM00862">
    <property type="entry name" value="Trans_reg_C"/>
    <property type="match status" value="1"/>
</dbReference>
<dbReference type="EMBL" id="CP108482">
    <property type="protein sequence ID" value="WUS54227.1"/>
    <property type="molecule type" value="Genomic_DNA"/>
</dbReference>
<sequence length="235" mass="25562">MTQTMGPGPQSKGLVLIVEDERHIAEVQRLYLAREGFGVHVEGDGAAGLAAARRMHPVAIVLDIGLPGLDGITFCRTLRDEGNWTPLLLVTARGEEADRILGLELGADDYLTKPFSPRELVARVRTVLRRAAGPPQALPGSVGRLSVDPVSRTVRSDGRPVELTTTEFNLIEHLVRHPGQVFTREQLLARVWGYPGYRDTRMVDVFVSQLRAKLGDASPIRTVRGVGYGATDPAG</sequence>
<dbReference type="SUPFAM" id="SSF52172">
    <property type="entry name" value="CheY-like"/>
    <property type="match status" value="1"/>
</dbReference>
<feature type="domain" description="OmpR/PhoB-type" evidence="8">
    <location>
        <begin position="134"/>
        <end position="232"/>
    </location>
</feature>
<keyword evidence="1 5" id="KW-0597">Phosphoprotein</keyword>
<evidence type="ECO:0000256" key="2">
    <source>
        <dbReference type="ARBA" id="ARBA00023015"/>
    </source>
</evidence>
<dbReference type="PROSITE" id="PS51755">
    <property type="entry name" value="OMPR_PHOB"/>
    <property type="match status" value="1"/>
</dbReference>
<dbReference type="PANTHER" id="PTHR48111">
    <property type="entry name" value="REGULATOR OF RPOS"/>
    <property type="match status" value="1"/>
</dbReference>
<feature type="DNA-binding region" description="OmpR/PhoB-type" evidence="6">
    <location>
        <begin position="134"/>
        <end position="232"/>
    </location>
</feature>
<protein>
    <submittedName>
        <fullName evidence="9">Response regulator transcription factor</fullName>
    </submittedName>
</protein>
<dbReference type="Proteomes" id="UP001432014">
    <property type="component" value="Chromosome"/>
</dbReference>
<organism evidence="9 10">
    <name type="scientific">Kitasatospora herbaricolor</name>
    <dbReference type="NCBI Taxonomy" id="68217"/>
    <lineage>
        <taxon>Bacteria</taxon>
        <taxon>Bacillati</taxon>
        <taxon>Actinomycetota</taxon>
        <taxon>Actinomycetes</taxon>
        <taxon>Kitasatosporales</taxon>
        <taxon>Streptomycetaceae</taxon>
        <taxon>Kitasatospora</taxon>
    </lineage>
</organism>
<dbReference type="PANTHER" id="PTHR48111:SF4">
    <property type="entry name" value="DNA-BINDING DUAL TRANSCRIPTIONAL REGULATOR OMPR"/>
    <property type="match status" value="1"/>
</dbReference>
<dbReference type="InterPro" id="IPR016032">
    <property type="entry name" value="Sig_transdc_resp-reg_C-effctor"/>
</dbReference>
<dbReference type="InterPro" id="IPR039420">
    <property type="entry name" value="WalR-like"/>
</dbReference>
<evidence type="ECO:0000313" key="10">
    <source>
        <dbReference type="Proteomes" id="UP001432014"/>
    </source>
</evidence>
<dbReference type="SMART" id="SM00448">
    <property type="entry name" value="REC"/>
    <property type="match status" value="1"/>
</dbReference>
<feature type="domain" description="Response regulatory" evidence="7">
    <location>
        <begin position="14"/>
        <end position="128"/>
    </location>
</feature>
<evidence type="ECO:0000256" key="1">
    <source>
        <dbReference type="ARBA" id="ARBA00022553"/>
    </source>
</evidence>
<feature type="modified residue" description="4-aspartylphosphate" evidence="5">
    <location>
        <position position="63"/>
    </location>
</feature>
<dbReference type="InterPro" id="IPR011006">
    <property type="entry name" value="CheY-like_superfamily"/>
</dbReference>
<dbReference type="Gene3D" id="3.40.50.2300">
    <property type="match status" value="1"/>
</dbReference>
<evidence type="ECO:0000256" key="6">
    <source>
        <dbReference type="PROSITE-ProRule" id="PRU01091"/>
    </source>
</evidence>
<keyword evidence="2" id="KW-0805">Transcription regulation</keyword>
<dbReference type="Gene3D" id="6.10.250.690">
    <property type="match status" value="1"/>
</dbReference>
<dbReference type="InterPro" id="IPR036388">
    <property type="entry name" value="WH-like_DNA-bd_sf"/>
</dbReference>
<keyword evidence="3 6" id="KW-0238">DNA-binding</keyword>
<accession>A0ABZ1W081</accession>
<proteinExistence type="predicted"/>
<dbReference type="CDD" id="cd00383">
    <property type="entry name" value="trans_reg_C"/>
    <property type="match status" value="1"/>
</dbReference>
<evidence type="ECO:0000256" key="4">
    <source>
        <dbReference type="ARBA" id="ARBA00023163"/>
    </source>
</evidence>
<dbReference type="SUPFAM" id="SSF46894">
    <property type="entry name" value="C-terminal effector domain of the bipartite response regulators"/>
    <property type="match status" value="1"/>
</dbReference>
<evidence type="ECO:0000313" key="9">
    <source>
        <dbReference type="EMBL" id="WUS54227.1"/>
    </source>
</evidence>
<dbReference type="Gene3D" id="1.10.10.10">
    <property type="entry name" value="Winged helix-like DNA-binding domain superfamily/Winged helix DNA-binding domain"/>
    <property type="match status" value="1"/>
</dbReference>
<dbReference type="RefSeq" id="WP_329492842.1">
    <property type="nucleotide sequence ID" value="NZ_CP108460.1"/>
</dbReference>
<name>A0ABZ1W081_9ACTN</name>
<keyword evidence="4" id="KW-0804">Transcription</keyword>
<evidence type="ECO:0000259" key="8">
    <source>
        <dbReference type="PROSITE" id="PS51755"/>
    </source>
</evidence>
<evidence type="ECO:0000256" key="5">
    <source>
        <dbReference type="PROSITE-ProRule" id="PRU00169"/>
    </source>
</evidence>
<reference evidence="9 10" key="1">
    <citation type="submission" date="2022-10" db="EMBL/GenBank/DDBJ databases">
        <title>The complete genomes of actinobacterial strains from the NBC collection.</title>
        <authorList>
            <person name="Joergensen T.S."/>
            <person name="Alvarez Arevalo M."/>
            <person name="Sterndorff E.B."/>
            <person name="Faurdal D."/>
            <person name="Vuksanovic O."/>
            <person name="Mourched A.-S."/>
            <person name="Charusanti P."/>
            <person name="Shaw S."/>
            <person name="Blin K."/>
            <person name="Weber T."/>
        </authorList>
    </citation>
    <scope>NUCLEOTIDE SEQUENCE [LARGE SCALE GENOMIC DNA]</scope>
    <source>
        <strain evidence="9 10">NBC_01247</strain>
    </source>
</reference>
<dbReference type="Pfam" id="PF00072">
    <property type="entry name" value="Response_reg"/>
    <property type="match status" value="1"/>
</dbReference>
<dbReference type="PROSITE" id="PS50110">
    <property type="entry name" value="RESPONSE_REGULATORY"/>
    <property type="match status" value="1"/>
</dbReference>
<evidence type="ECO:0000259" key="7">
    <source>
        <dbReference type="PROSITE" id="PS50110"/>
    </source>
</evidence>
<evidence type="ECO:0000256" key="3">
    <source>
        <dbReference type="ARBA" id="ARBA00023125"/>
    </source>
</evidence>
<keyword evidence="10" id="KW-1185">Reference proteome</keyword>
<dbReference type="InterPro" id="IPR001789">
    <property type="entry name" value="Sig_transdc_resp-reg_receiver"/>
</dbReference>
<dbReference type="Pfam" id="PF00486">
    <property type="entry name" value="Trans_reg_C"/>
    <property type="match status" value="1"/>
</dbReference>
<gene>
    <name evidence="9" type="ORF">OG469_01140</name>
</gene>
<dbReference type="InterPro" id="IPR001867">
    <property type="entry name" value="OmpR/PhoB-type_DNA-bd"/>
</dbReference>